<dbReference type="InterPro" id="IPR050836">
    <property type="entry name" value="SDS22/Internalin_LRR"/>
</dbReference>
<keyword evidence="2" id="KW-0677">Repeat</keyword>
<evidence type="ECO:0000313" key="3">
    <source>
        <dbReference type="EMBL" id="CAI9960190.1"/>
    </source>
</evidence>
<evidence type="ECO:0000256" key="1">
    <source>
        <dbReference type="ARBA" id="ARBA00022614"/>
    </source>
</evidence>
<dbReference type="InterPro" id="IPR001611">
    <property type="entry name" value="Leu-rich_rpt"/>
</dbReference>
<dbReference type="EMBL" id="CAXDID020000313">
    <property type="protein sequence ID" value="CAL6075335.1"/>
    <property type="molecule type" value="Genomic_DNA"/>
</dbReference>
<sequence length="1653" mass="189350">MSEQKCYLVNKLEDLRSKEIEKYVNVSIVNIYFKKLDHIPVHIQVLKINSCSLQSLKNLCDLVGLRYLDIRDNLVNDISEIVIHQELTYLDITNNCVILIDPIAALKKLKTLLIGNNKIVNLEPLVHHENFDPVWIAPAQQSIKKEDAAQMLTPGSSEQKIAELIIAESKKKEYSDYLQNTITLAAPFVKNNILTLSNQTCITSLLFSDCLHIDTLSLNNCPNVSFEKLPAKIKHLSITNSRLTRLNGLEKMTQLESIDLSGNNLTKCELLAQLKQLKSINLTNNKIIDLKHIKQFIQFQNVLVSDQVRPGTSDFKKYLGQEGTDSLVQQLEAEMEENAVSNEQIIHDTEMLQKYKDKVLNGVLEINQDQNLTSTEFVALICHVNQKKVTELRIISCYNLKLDRCPKSSVKSLTINKCNLKDINGIQVMTQLTQLNLSLNQISDISLLASLTNLTALDLGQNNIECASVLSNFKQLVLLDISENLITDISYLRDLVKLQILDISYNNLKSINDLASLSNIEQLNITQTNTCSIDILAKMTKMTHLLMSSNPIISIAVLKAFPELYDLRLENNFIQDFEPIAKHKFANKNWVREQRVPTETDFMNSFGCSQYEVTQLINKSKQQKDMSDNKYMLIKKYENEVKNSCLKINGELKLDNLQFTDVLKLTELEAINSQTINFADEQIPILLLKLKLNNCTFKDYNMNLNPITGIYQMEQLVELDLSFNKIREVSEIGNLTNLKKLFLQNNDIHRINELRNLAKLTHVNLSNNKVIFSEPLNQLKIELLIDNNMVTDNVALKNQQKPQLVNYKNFMGPNCTDDQVNELAHISSDMFYNLQMKQKYNQSVQNQSLSINSDNNLGDIGFTQGLNVKALTVKDCSNLKLPRSVLKRFTVKDGVLENYIDVRPIQIPTQIVQFSAVNCKLTSLFGLELLHNIKIIQIVDNPVISLEPILGLRQVTSLTVSNSKLNNITGIKQMKQLVELNLGSNQIREISELGNLTNLNKLELQNNDIHRISELRSLEKLTHVNLSNNKVIFSEPLNQLKIQLLIDNNIVMDNVALKNQQKSQLINYKNFLGPNSTENQINELSTIASDFNYYLQIAQKYQNQVKNFELKIENDPVLTDFGFTSEIRTTTLTILNCKNVKLPVLQNVKYFKTSGGALVDYSEVKLNKVPSQITALTVNNSEWNDLTGIELLVQLQKLELINNGFNNAKPLFSLVNVTSLTINNSKLTNVVGIEKMKQITYLNLKDNQIVLIEPVKQLPNIKQLLIDKNFIHDLNTLTTHQNYTLEWISHQKIISNADIQNYITDINSTSNLNDFKMVLLQKKVKTDELIEQYDLQIKYQPQVQNGLLTINGDQNIKNIYFVDWLEINNLVLNNCQSLKFALTPTKITSLTVNNSTITSIAGIENMKQLQYVDLRDNCIISCEPLKHLINLQMLFIDNNCIQDLEFITTLPNYKLDWIYYQKTPTASDIQNFQQLSNIGAEFTKHFELKLQKTKELIRTGEQNYDEKMVSKYQNKVSGDRLTIENEAELKDFKFVEKFNIIWLKIQNCQNVRFWRTPNNITELNDVYSCGIKSVRGVEKMKQLKTLRFQQNNVVDISCIKELPNLTYLDIDGNKIVDFSCIKHLIDRGQIYSCYKTSQKQPTQQEIDESKRMW</sequence>
<dbReference type="PROSITE" id="PS51450">
    <property type="entry name" value="LRR"/>
    <property type="match status" value="12"/>
</dbReference>
<dbReference type="InterPro" id="IPR032675">
    <property type="entry name" value="LRR_dom_sf"/>
</dbReference>
<dbReference type="Gene3D" id="3.80.10.10">
    <property type="entry name" value="Ribonuclease Inhibitor"/>
    <property type="match status" value="8"/>
</dbReference>
<dbReference type="SMART" id="SM00364">
    <property type="entry name" value="LRR_BAC"/>
    <property type="match status" value="6"/>
</dbReference>
<name>A0AA86UJ13_9EUKA</name>
<comment type="caution">
    <text evidence="3">The sequence shown here is derived from an EMBL/GenBank/DDBJ whole genome shotgun (WGS) entry which is preliminary data.</text>
</comment>
<dbReference type="SMART" id="SM00365">
    <property type="entry name" value="LRR_SD22"/>
    <property type="match status" value="17"/>
</dbReference>
<dbReference type="InterPro" id="IPR003591">
    <property type="entry name" value="Leu-rich_rpt_typical-subtyp"/>
</dbReference>
<reference evidence="4 5" key="2">
    <citation type="submission" date="2024-07" db="EMBL/GenBank/DDBJ databases">
        <authorList>
            <person name="Akdeniz Z."/>
        </authorList>
    </citation>
    <scope>NUCLEOTIDE SEQUENCE [LARGE SCALE GENOMIC DNA]</scope>
</reference>
<dbReference type="PANTHER" id="PTHR46652:SF3">
    <property type="entry name" value="LEUCINE-RICH REPEAT-CONTAINING PROTEIN 9"/>
    <property type="match status" value="1"/>
</dbReference>
<evidence type="ECO:0000256" key="2">
    <source>
        <dbReference type="ARBA" id="ARBA00022737"/>
    </source>
</evidence>
<reference evidence="3" key="1">
    <citation type="submission" date="2023-06" db="EMBL/GenBank/DDBJ databases">
        <authorList>
            <person name="Kurt Z."/>
        </authorList>
    </citation>
    <scope>NUCLEOTIDE SEQUENCE</scope>
</reference>
<dbReference type="SUPFAM" id="SSF52058">
    <property type="entry name" value="L domain-like"/>
    <property type="match status" value="4"/>
</dbReference>
<dbReference type="PANTHER" id="PTHR46652">
    <property type="entry name" value="LEUCINE-RICH REPEAT AND IQ DOMAIN-CONTAINING PROTEIN 1-RELATED"/>
    <property type="match status" value="1"/>
</dbReference>
<dbReference type="Proteomes" id="UP001642409">
    <property type="component" value="Unassembled WGS sequence"/>
</dbReference>
<gene>
    <name evidence="3" type="ORF">HINF_LOCUS47835</name>
    <name evidence="4" type="ORF">HINF_LOCUS57157</name>
</gene>
<protein>
    <submittedName>
        <fullName evidence="3">Uncharacterized protein</fullName>
    </submittedName>
</protein>
<keyword evidence="5" id="KW-1185">Reference proteome</keyword>
<evidence type="ECO:0000313" key="5">
    <source>
        <dbReference type="Proteomes" id="UP001642409"/>
    </source>
</evidence>
<dbReference type="Pfam" id="PF12799">
    <property type="entry name" value="LRR_4"/>
    <property type="match status" value="1"/>
</dbReference>
<dbReference type="SMART" id="SM00369">
    <property type="entry name" value="LRR_TYP"/>
    <property type="match status" value="12"/>
</dbReference>
<evidence type="ECO:0000313" key="4">
    <source>
        <dbReference type="EMBL" id="CAL6075335.1"/>
    </source>
</evidence>
<dbReference type="InterPro" id="IPR025875">
    <property type="entry name" value="Leu-rich_rpt_4"/>
</dbReference>
<keyword evidence="1" id="KW-0433">Leucine-rich repeat</keyword>
<dbReference type="EMBL" id="CATOUU010000929">
    <property type="protein sequence ID" value="CAI9960190.1"/>
    <property type="molecule type" value="Genomic_DNA"/>
</dbReference>
<accession>A0AA86UJ13</accession>
<organism evidence="3">
    <name type="scientific">Hexamita inflata</name>
    <dbReference type="NCBI Taxonomy" id="28002"/>
    <lineage>
        <taxon>Eukaryota</taxon>
        <taxon>Metamonada</taxon>
        <taxon>Diplomonadida</taxon>
        <taxon>Hexamitidae</taxon>
        <taxon>Hexamitinae</taxon>
        <taxon>Hexamita</taxon>
    </lineage>
</organism>
<proteinExistence type="predicted"/>